<proteinExistence type="predicted"/>
<evidence type="ECO:0000313" key="1">
    <source>
        <dbReference type="EMBL" id="TDL43608.1"/>
    </source>
</evidence>
<dbReference type="Proteomes" id="UP000295633">
    <property type="component" value="Unassembled WGS sequence"/>
</dbReference>
<dbReference type="RefSeq" id="WP_133399681.1">
    <property type="nucleotide sequence ID" value="NZ_SMZX01000002.1"/>
</dbReference>
<evidence type="ECO:0008006" key="3">
    <source>
        <dbReference type="Google" id="ProtNLM"/>
    </source>
</evidence>
<evidence type="ECO:0000313" key="2">
    <source>
        <dbReference type="Proteomes" id="UP000295633"/>
    </source>
</evidence>
<organism evidence="1 2">
    <name type="scientific">Microbacterium oleivorans</name>
    <dbReference type="NCBI Taxonomy" id="273677"/>
    <lineage>
        <taxon>Bacteria</taxon>
        <taxon>Bacillati</taxon>
        <taxon>Actinomycetota</taxon>
        <taxon>Actinomycetes</taxon>
        <taxon>Micrococcales</taxon>
        <taxon>Microbacteriaceae</taxon>
        <taxon>Microbacterium</taxon>
    </lineage>
</organism>
<accession>A0A4R5YGX2</accession>
<dbReference type="EMBL" id="SMZX01000002">
    <property type="protein sequence ID" value="TDL43608.1"/>
    <property type="molecule type" value="Genomic_DNA"/>
</dbReference>
<reference evidence="1 2" key="1">
    <citation type="submission" date="2019-03" db="EMBL/GenBank/DDBJ databases">
        <title>Genome Sequencing and Assembly of Various Microbes Isolated from Partially Reclaimed Soil and Acid Mine Drainage (AMD) Site.</title>
        <authorList>
            <person name="Steinbock B."/>
            <person name="Bechtold R."/>
            <person name="Sevigny J.L."/>
            <person name="Thomas D."/>
            <person name="Cuthill L.R."/>
            <person name="Aveiro Johannsen E.J."/>
            <person name="Thomas K."/>
            <person name="Ghosh A."/>
        </authorList>
    </citation>
    <scope>NUCLEOTIDE SEQUENCE [LARGE SCALE GENOMIC DNA]</scope>
    <source>
        <strain evidence="1 2">F-B2</strain>
    </source>
</reference>
<gene>
    <name evidence="1" type="ORF">E2R54_10365</name>
</gene>
<protein>
    <recommendedName>
        <fullName evidence="3">H-type lectin domain-containing protein</fullName>
    </recommendedName>
</protein>
<comment type="caution">
    <text evidence="1">The sequence shown here is derived from an EMBL/GenBank/DDBJ whole genome shotgun (WGS) entry which is preliminary data.</text>
</comment>
<name>A0A4R5YGX2_9MICO</name>
<sequence>MAFRELEESIRRILRRLGGLETTKADKTALATKANVSHTHTASQVTDFAAQAQSAVRGASWHPHAVAGGTVTFTGTGAKTADATVTFPAGRFSVPPIITTSQTASGGNTFFLARVVSKSATGVTFRIAVSTDSFTGAYSVDWMAVQMTSTAATG</sequence>
<dbReference type="AlphaFoldDB" id="A0A4R5YGX2"/>